<dbReference type="AlphaFoldDB" id="A0A139AIL0"/>
<keyword evidence="2" id="KW-1185">Reference proteome</keyword>
<protein>
    <submittedName>
        <fullName evidence="1">Uncharacterized protein</fullName>
    </submittedName>
</protein>
<name>A0A139AIL0_GONPJ</name>
<proteinExistence type="predicted"/>
<evidence type="ECO:0000313" key="2">
    <source>
        <dbReference type="Proteomes" id="UP000070544"/>
    </source>
</evidence>
<organism evidence="1 2">
    <name type="scientific">Gonapodya prolifera (strain JEL478)</name>
    <name type="common">Monoblepharis prolifera</name>
    <dbReference type="NCBI Taxonomy" id="1344416"/>
    <lineage>
        <taxon>Eukaryota</taxon>
        <taxon>Fungi</taxon>
        <taxon>Fungi incertae sedis</taxon>
        <taxon>Chytridiomycota</taxon>
        <taxon>Chytridiomycota incertae sedis</taxon>
        <taxon>Monoblepharidomycetes</taxon>
        <taxon>Monoblepharidales</taxon>
        <taxon>Gonapodyaceae</taxon>
        <taxon>Gonapodya</taxon>
    </lineage>
</organism>
<gene>
    <name evidence="1" type="ORF">M427DRAFT_287824</name>
</gene>
<dbReference type="EMBL" id="KQ965751">
    <property type="protein sequence ID" value="KXS16578.1"/>
    <property type="molecule type" value="Genomic_DNA"/>
</dbReference>
<accession>A0A139AIL0</accession>
<sequence>MSQEPIDVLVSTREAAEKRLVAEQQSLRECIDLETEWRDKVQADQKSWDDAKRAFVTIDRQLAFSTSELERASQERTRRKESVDKAIQEVSAHVIKELKAVCFFVQVPVLTVDRAPLIEMISDRKLHLTSSVKHIKLFWLQLRGKFLHWRNVGMYSTVI</sequence>
<evidence type="ECO:0000313" key="1">
    <source>
        <dbReference type="EMBL" id="KXS16578.1"/>
    </source>
</evidence>
<dbReference type="Proteomes" id="UP000070544">
    <property type="component" value="Unassembled WGS sequence"/>
</dbReference>
<reference evidence="1 2" key="1">
    <citation type="journal article" date="2015" name="Genome Biol. Evol.">
        <title>Phylogenomic analyses indicate that early fungi evolved digesting cell walls of algal ancestors of land plants.</title>
        <authorList>
            <person name="Chang Y."/>
            <person name="Wang S."/>
            <person name="Sekimoto S."/>
            <person name="Aerts A.L."/>
            <person name="Choi C."/>
            <person name="Clum A."/>
            <person name="LaButti K.M."/>
            <person name="Lindquist E.A."/>
            <person name="Yee Ngan C."/>
            <person name="Ohm R.A."/>
            <person name="Salamov A.A."/>
            <person name="Grigoriev I.V."/>
            <person name="Spatafora J.W."/>
            <person name="Berbee M.L."/>
        </authorList>
    </citation>
    <scope>NUCLEOTIDE SEQUENCE [LARGE SCALE GENOMIC DNA]</scope>
    <source>
        <strain evidence="1 2">JEL478</strain>
    </source>
</reference>